<evidence type="ECO:0000313" key="1">
    <source>
        <dbReference type="EMBL" id="MDF3289872.1"/>
    </source>
</evidence>
<protein>
    <submittedName>
        <fullName evidence="1">Gas vesicle protein GvpG</fullName>
    </submittedName>
</protein>
<reference evidence="1 2" key="1">
    <citation type="submission" date="2023-03" db="EMBL/GenBank/DDBJ databases">
        <title>Draft genome sequence of Streptomyces sp. RB6PN23 isolated from peat swamp forest in Thailand.</title>
        <authorList>
            <person name="Klaysubun C."/>
            <person name="Duangmal K."/>
        </authorList>
    </citation>
    <scope>NUCLEOTIDE SEQUENCE [LARGE SCALE GENOMIC DNA]</scope>
    <source>
        <strain evidence="1 2">RB6PN23</strain>
    </source>
</reference>
<proteinExistence type="predicted"/>
<sequence>MGLVTRILTLPLAPVEGAVWVIDQLVLTAERECHDPAPLRRQLAILEQRLLDGEIDEAEFDRLEDELLDQIEWLELHRRGGA</sequence>
<evidence type="ECO:0000313" key="2">
    <source>
        <dbReference type="Proteomes" id="UP001216579"/>
    </source>
</evidence>
<dbReference type="Pfam" id="PF05120">
    <property type="entry name" value="GvpG"/>
    <property type="match status" value="1"/>
</dbReference>
<organism evidence="1 2">
    <name type="scientific">Streptomyces silvisoli</name>
    <dbReference type="NCBI Taxonomy" id="3034235"/>
    <lineage>
        <taxon>Bacteria</taxon>
        <taxon>Bacillati</taxon>
        <taxon>Actinomycetota</taxon>
        <taxon>Actinomycetes</taxon>
        <taxon>Kitasatosporales</taxon>
        <taxon>Streptomycetaceae</taxon>
        <taxon>Streptomyces</taxon>
    </lineage>
</organism>
<name>A0ABT5ZJ62_9ACTN</name>
<dbReference type="RefSeq" id="WP_276093367.1">
    <property type="nucleotide sequence ID" value="NZ_JARJBC010000005.1"/>
</dbReference>
<accession>A0ABT5ZJ62</accession>
<dbReference type="Proteomes" id="UP001216579">
    <property type="component" value="Unassembled WGS sequence"/>
</dbReference>
<dbReference type="EMBL" id="JARJBC010000005">
    <property type="protein sequence ID" value="MDF3289872.1"/>
    <property type="molecule type" value="Genomic_DNA"/>
</dbReference>
<dbReference type="InterPro" id="IPR007804">
    <property type="entry name" value="GvpG"/>
</dbReference>
<keyword evidence="2" id="KW-1185">Reference proteome</keyword>
<comment type="caution">
    <text evidence="1">The sequence shown here is derived from an EMBL/GenBank/DDBJ whole genome shotgun (WGS) entry which is preliminary data.</text>
</comment>
<gene>
    <name evidence="1" type="ORF">P3G67_11605</name>
</gene>